<keyword evidence="10" id="KW-0460">Magnesium</keyword>
<keyword evidence="16" id="KW-0325">Glycoprotein</keyword>
<evidence type="ECO:0000256" key="4">
    <source>
        <dbReference type="ARBA" id="ARBA00022536"/>
    </source>
</evidence>
<dbReference type="InterPro" id="IPR036465">
    <property type="entry name" value="vWFA_dom_sf"/>
</dbReference>
<feature type="signal peptide" evidence="20">
    <location>
        <begin position="1"/>
        <end position="23"/>
    </location>
</feature>
<dbReference type="InterPro" id="IPR057243">
    <property type="entry name" value="Integrin_I-EGF_CS"/>
</dbReference>
<feature type="disulfide bond" evidence="17">
    <location>
        <begin position="523"/>
        <end position="552"/>
    </location>
</feature>
<keyword evidence="9" id="KW-0106">Calcium</keyword>
<dbReference type="Pfam" id="PF18372">
    <property type="entry name" value="I-EGF_1"/>
    <property type="match status" value="1"/>
</dbReference>
<feature type="disulfide bond" evidence="17">
    <location>
        <begin position="196"/>
        <end position="203"/>
    </location>
</feature>
<proteinExistence type="inferred from homology"/>
<feature type="transmembrane region" description="Helical" evidence="19">
    <location>
        <begin position="700"/>
        <end position="724"/>
    </location>
</feature>
<dbReference type="InterPro" id="IPR036349">
    <property type="entry name" value="Integrin_bsu_tail_dom_sf"/>
</dbReference>
<feature type="disulfide bond" evidence="17">
    <location>
        <begin position="521"/>
        <end position="526"/>
    </location>
</feature>
<dbReference type="Ensembl" id="ENSECRT00000012512.1">
    <property type="protein sequence ID" value="ENSECRP00000012310.1"/>
    <property type="gene ID" value="ENSECRG00000008194.1"/>
</dbReference>
<dbReference type="SMART" id="SM00423">
    <property type="entry name" value="PSI"/>
    <property type="match status" value="1"/>
</dbReference>
<feature type="disulfide bond" evidence="17">
    <location>
        <begin position="491"/>
        <end position="507"/>
    </location>
</feature>
<evidence type="ECO:0000256" key="5">
    <source>
        <dbReference type="ARBA" id="ARBA00022692"/>
    </source>
</evidence>
<evidence type="ECO:0000256" key="3">
    <source>
        <dbReference type="ARBA" id="ARBA00022475"/>
    </source>
</evidence>
<evidence type="ECO:0000313" key="26">
    <source>
        <dbReference type="Proteomes" id="UP000694620"/>
    </source>
</evidence>
<protein>
    <recommendedName>
        <fullName evidence="18">Integrin beta</fullName>
    </recommendedName>
</protein>
<accession>A0A8C4S7Q9</accession>
<dbReference type="PANTHER" id="PTHR10082:SF36">
    <property type="entry name" value="INTEGRIN BETA-7"/>
    <property type="match status" value="1"/>
</dbReference>
<comment type="subcellular location">
    <subcellularLocation>
        <location evidence="1 18">Cell membrane</location>
        <topology evidence="1 18">Single-pass type I membrane protein</topology>
    </subcellularLocation>
</comment>
<dbReference type="Gene3D" id="2.60.40.1510">
    <property type="entry name" value="ntegrin, alpha v. Chain A, domain 3"/>
    <property type="match status" value="1"/>
</dbReference>
<gene>
    <name evidence="25" type="primary">ITGB7</name>
</gene>
<dbReference type="InterPro" id="IPR012896">
    <property type="entry name" value="Integrin_bsu_tail"/>
</dbReference>
<keyword evidence="7 20" id="KW-0732">Signal</keyword>
<reference evidence="25" key="3">
    <citation type="submission" date="2025-09" db="UniProtKB">
        <authorList>
            <consortium name="Ensembl"/>
        </authorList>
    </citation>
    <scope>IDENTIFICATION</scope>
</reference>
<evidence type="ECO:0000256" key="7">
    <source>
        <dbReference type="ARBA" id="ARBA00022729"/>
    </source>
</evidence>
<dbReference type="SUPFAM" id="SSF53300">
    <property type="entry name" value="vWA-like"/>
    <property type="match status" value="1"/>
</dbReference>
<feature type="disulfide bond" evidence="17">
    <location>
        <begin position="620"/>
        <end position="629"/>
    </location>
</feature>
<feature type="disulfide bond" evidence="17">
    <location>
        <begin position="598"/>
        <end position="641"/>
    </location>
</feature>
<dbReference type="Gene3D" id="1.20.5.100">
    <property type="entry name" value="Cytochrome c1, transmembrane anchor, C-terminal"/>
    <property type="match status" value="1"/>
</dbReference>
<keyword evidence="3" id="KW-1003">Cell membrane</keyword>
<dbReference type="GO" id="GO:0098609">
    <property type="term" value="P:cell-cell adhesion"/>
    <property type="evidence" value="ECO:0007669"/>
    <property type="project" value="TreeGrafter"/>
</dbReference>
<dbReference type="InterPro" id="IPR014836">
    <property type="entry name" value="Integrin_bsu_cyt_dom"/>
</dbReference>
<dbReference type="InterPro" id="IPR016201">
    <property type="entry name" value="PSI"/>
</dbReference>
<feature type="disulfide bond" evidence="17">
    <location>
        <begin position="452"/>
        <end position="456"/>
    </location>
</feature>
<dbReference type="InterPro" id="IPR015812">
    <property type="entry name" value="Integrin_bsu"/>
</dbReference>
<keyword evidence="5 18" id="KW-0812">Transmembrane</keyword>
<evidence type="ECO:0000256" key="6">
    <source>
        <dbReference type="ARBA" id="ARBA00022723"/>
    </source>
</evidence>
<evidence type="ECO:0000256" key="2">
    <source>
        <dbReference type="ARBA" id="ARBA00007449"/>
    </source>
</evidence>
<dbReference type="GO" id="GO:0008305">
    <property type="term" value="C:integrin complex"/>
    <property type="evidence" value="ECO:0007669"/>
    <property type="project" value="TreeGrafter"/>
</dbReference>
<feature type="disulfide bond" evidence="17">
    <location>
        <begin position="558"/>
        <end position="563"/>
    </location>
</feature>
<keyword evidence="8" id="KW-0677">Repeat</keyword>
<dbReference type="InterPro" id="IPR002369">
    <property type="entry name" value="Integrin_bsu_VWA"/>
</dbReference>
<dbReference type="GeneTree" id="ENSGT01150000286983"/>
<evidence type="ECO:0000256" key="15">
    <source>
        <dbReference type="ARBA" id="ARBA00023157"/>
    </source>
</evidence>
<comment type="similarity">
    <text evidence="2 18">Belongs to the integrin beta chain family.</text>
</comment>
<organism evidence="25 26">
    <name type="scientific">Erpetoichthys calabaricus</name>
    <name type="common">Rope fish</name>
    <name type="synonym">Calamoichthys calabaricus</name>
    <dbReference type="NCBI Taxonomy" id="27687"/>
    <lineage>
        <taxon>Eukaryota</taxon>
        <taxon>Metazoa</taxon>
        <taxon>Chordata</taxon>
        <taxon>Craniata</taxon>
        <taxon>Vertebrata</taxon>
        <taxon>Euteleostomi</taxon>
        <taxon>Actinopterygii</taxon>
        <taxon>Polypteriformes</taxon>
        <taxon>Polypteridae</taxon>
        <taxon>Erpetoichthys</taxon>
    </lineage>
</organism>
<dbReference type="SMART" id="SM00187">
    <property type="entry name" value="INB"/>
    <property type="match status" value="1"/>
</dbReference>
<dbReference type="PANTHER" id="PTHR10082">
    <property type="entry name" value="INTEGRIN BETA SUBUNIT"/>
    <property type="match status" value="1"/>
</dbReference>
<name>A0A8C4S7Q9_ERPCA</name>
<evidence type="ECO:0000256" key="1">
    <source>
        <dbReference type="ARBA" id="ARBA00004251"/>
    </source>
</evidence>
<evidence type="ECO:0000259" key="21">
    <source>
        <dbReference type="SMART" id="SM00187"/>
    </source>
</evidence>
<evidence type="ECO:0000256" key="16">
    <source>
        <dbReference type="ARBA" id="ARBA00023180"/>
    </source>
</evidence>
<feature type="disulfide bond" evidence="17">
    <location>
        <begin position="560"/>
        <end position="590"/>
    </location>
</feature>
<keyword evidence="14 19" id="KW-0472">Membrane</keyword>
<feature type="disulfide bond" evidence="17">
    <location>
        <begin position="596"/>
        <end position="601"/>
    </location>
</feature>
<dbReference type="SMART" id="SM01241">
    <property type="entry name" value="Integrin_b_cyt"/>
    <property type="match status" value="1"/>
</dbReference>
<feature type="domain" description="Integrin beta subunit cytoplasmic" evidence="23">
    <location>
        <begin position="722"/>
        <end position="768"/>
    </location>
</feature>
<evidence type="ECO:0000256" key="17">
    <source>
        <dbReference type="PIRSR" id="PIRSR002512-1"/>
    </source>
</evidence>
<dbReference type="SUPFAM" id="SSF69179">
    <property type="entry name" value="Integrin domains"/>
    <property type="match status" value="1"/>
</dbReference>
<feature type="disulfide bond" evidence="17">
    <location>
        <begin position="539"/>
        <end position="544"/>
    </location>
</feature>
<keyword evidence="4" id="KW-0245">EGF-like domain</keyword>
<dbReference type="SUPFAM" id="SSF57196">
    <property type="entry name" value="EGF/Laminin"/>
    <property type="match status" value="1"/>
</dbReference>
<dbReference type="SUPFAM" id="SSF69687">
    <property type="entry name" value="Integrin beta tail domain"/>
    <property type="match status" value="1"/>
</dbReference>
<feature type="disulfide bond" evidence="17">
    <location>
        <begin position="466"/>
        <end position="478"/>
    </location>
</feature>
<dbReference type="Gene3D" id="2.10.25.10">
    <property type="entry name" value="Laminin"/>
    <property type="match status" value="4"/>
</dbReference>
<feature type="disulfide bond" evidence="17">
    <location>
        <begin position="251"/>
        <end position="291"/>
    </location>
</feature>
<evidence type="ECO:0000256" key="14">
    <source>
        <dbReference type="ARBA" id="ARBA00023136"/>
    </source>
</evidence>
<dbReference type="InterPro" id="IPR032695">
    <property type="entry name" value="Integrin_dom_sf"/>
</dbReference>
<dbReference type="PROSITE" id="PS52047">
    <property type="entry name" value="I_EGF_2"/>
    <property type="match status" value="3"/>
</dbReference>
<feature type="disulfide bond" evidence="17">
    <location>
        <begin position="37"/>
        <end position="73"/>
    </location>
</feature>
<dbReference type="PIRSF" id="PIRSF002512">
    <property type="entry name" value="Integrin_B"/>
    <property type="match status" value="1"/>
</dbReference>
<feature type="domain" description="PSI" evidence="22">
    <location>
        <begin position="27"/>
        <end position="74"/>
    </location>
</feature>
<reference evidence="25" key="2">
    <citation type="submission" date="2025-08" db="UniProtKB">
        <authorList>
            <consortium name="Ensembl"/>
        </authorList>
    </citation>
    <scope>IDENTIFICATION</scope>
</reference>
<feature type="disulfide bond" evidence="17">
    <location>
        <begin position="603"/>
        <end position="612"/>
    </location>
</feature>
<feature type="disulfide bond" evidence="17">
    <location>
        <begin position="576"/>
        <end position="583"/>
    </location>
</feature>
<feature type="disulfide bond" evidence="17">
    <location>
        <begin position="392"/>
        <end position="406"/>
    </location>
</feature>
<evidence type="ECO:0000256" key="12">
    <source>
        <dbReference type="ARBA" id="ARBA00022989"/>
    </source>
</evidence>
<evidence type="ECO:0000259" key="22">
    <source>
        <dbReference type="SMART" id="SM00423"/>
    </source>
</evidence>
<dbReference type="GO" id="GO:0046872">
    <property type="term" value="F:metal ion binding"/>
    <property type="evidence" value="ECO:0007669"/>
    <property type="project" value="UniProtKB-KW"/>
</dbReference>
<dbReference type="GO" id="GO:0033627">
    <property type="term" value="P:cell adhesion mediated by integrin"/>
    <property type="evidence" value="ECO:0007669"/>
    <property type="project" value="TreeGrafter"/>
</dbReference>
<evidence type="ECO:0000256" key="19">
    <source>
        <dbReference type="SAM" id="Phobius"/>
    </source>
</evidence>
<feature type="disulfide bond" evidence="17">
    <location>
        <begin position="46"/>
        <end position="62"/>
    </location>
</feature>
<keyword evidence="6" id="KW-0479">Metal-binding</keyword>
<evidence type="ECO:0000259" key="23">
    <source>
        <dbReference type="SMART" id="SM01241"/>
    </source>
</evidence>
<evidence type="ECO:0000313" key="25">
    <source>
        <dbReference type="Ensembl" id="ENSECRP00000012310.1"/>
    </source>
</evidence>
<feature type="chain" id="PRO_5034770791" description="Integrin beta" evidence="20">
    <location>
        <begin position="24"/>
        <end position="768"/>
    </location>
</feature>
<feature type="disulfide bond" evidence="17">
    <location>
        <begin position="565"/>
        <end position="574"/>
    </location>
</feature>
<keyword evidence="12 19" id="KW-1133">Transmembrane helix</keyword>
<dbReference type="GO" id="GO:0009986">
    <property type="term" value="C:cell surface"/>
    <property type="evidence" value="ECO:0007669"/>
    <property type="project" value="TreeGrafter"/>
</dbReference>
<keyword evidence="26" id="KW-1185">Reference proteome</keyword>
<evidence type="ECO:0000256" key="13">
    <source>
        <dbReference type="ARBA" id="ARBA00023037"/>
    </source>
</evidence>
<evidence type="ECO:0000259" key="24">
    <source>
        <dbReference type="SMART" id="SM01242"/>
    </source>
</evidence>
<feature type="domain" description="Integrin beta subunit VWA" evidence="21">
    <location>
        <begin position="33"/>
        <end position="454"/>
    </location>
</feature>
<dbReference type="InterPro" id="IPR040622">
    <property type="entry name" value="EGF_integrin_1"/>
</dbReference>
<dbReference type="PRINTS" id="PR01186">
    <property type="entry name" value="INTEGRINB"/>
</dbReference>
<dbReference type="FunFam" id="2.10.25.10:FF:000036">
    <property type="entry name" value="Integrin beta"/>
    <property type="match status" value="1"/>
</dbReference>
<dbReference type="Pfam" id="PF00362">
    <property type="entry name" value="Integrin_beta"/>
    <property type="match status" value="1"/>
</dbReference>
<evidence type="ECO:0000256" key="9">
    <source>
        <dbReference type="ARBA" id="ARBA00022837"/>
    </source>
</evidence>
<reference evidence="25" key="1">
    <citation type="submission" date="2021-06" db="EMBL/GenBank/DDBJ databases">
        <authorList>
            <consortium name="Wellcome Sanger Institute Data Sharing"/>
        </authorList>
    </citation>
    <scope>NUCLEOTIDE SEQUENCE [LARGE SCALE GENOMIC DNA]</scope>
</reference>
<dbReference type="GO" id="GO:0005925">
    <property type="term" value="C:focal adhesion"/>
    <property type="evidence" value="ECO:0007669"/>
    <property type="project" value="TreeGrafter"/>
</dbReference>
<dbReference type="GO" id="GO:0005178">
    <property type="term" value="F:integrin binding"/>
    <property type="evidence" value="ECO:0007669"/>
    <property type="project" value="TreeGrafter"/>
</dbReference>
<feature type="domain" description="Integrin beta subunit tail" evidence="24">
    <location>
        <begin position="620"/>
        <end position="697"/>
    </location>
</feature>
<evidence type="ECO:0000256" key="18">
    <source>
        <dbReference type="RuleBase" id="RU000633"/>
    </source>
</evidence>
<keyword evidence="11 18" id="KW-0130">Cell adhesion</keyword>
<dbReference type="Gene3D" id="3.30.1680.10">
    <property type="entry name" value="ligand-binding face of the semaphorins, domain 2"/>
    <property type="match status" value="1"/>
</dbReference>
<evidence type="ECO:0000256" key="11">
    <source>
        <dbReference type="ARBA" id="ARBA00022889"/>
    </source>
</evidence>
<dbReference type="SMART" id="SM01242">
    <property type="entry name" value="Integrin_B_tail"/>
    <property type="match status" value="1"/>
</dbReference>
<evidence type="ECO:0000256" key="8">
    <source>
        <dbReference type="ARBA" id="ARBA00022737"/>
    </source>
</evidence>
<dbReference type="Pfam" id="PF08725">
    <property type="entry name" value="Integrin_b_cyt"/>
    <property type="match status" value="1"/>
</dbReference>
<keyword evidence="15 17" id="KW-1015">Disulfide bond</keyword>
<dbReference type="FunFam" id="2.10.25.10:FF:000075">
    <property type="entry name" value="Integrin beta"/>
    <property type="match status" value="1"/>
</dbReference>
<feature type="disulfide bond" evidence="17">
    <location>
        <begin position="528"/>
        <end position="537"/>
    </location>
</feature>
<dbReference type="AlphaFoldDB" id="A0A8C4S7Q9"/>
<dbReference type="PROSITE" id="PS00243">
    <property type="entry name" value="I_EGF_1"/>
    <property type="match status" value="2"/>
</dbReference>
<dbReference type="SUPFAM" id="SSF103575">
    <property type="entry name" value="Plexin repeat"/>
    <property type="match status" value="1"/>
</dbReference>
<evidence type="ECO:0000256" key="10">
    <source>
        <dbReference type="ARBA" id="ARBA00022842"/>
    </source>
</evidence>
<dbReference type="Proteomes" id="UP000694620">
    <property type="component" value="Chromosome 3"/>
</dbReference>
<feature type="disulfide bond" evidence="17">
    <location>
        <begin position="480"/>
        <end position="489"/>
    </location>
</feature>
<feature type="disulfide bond" evidence="17">
    <location>
        <begin position="475"/>
        <end position="515"/>
    </location>
</feature>
<dbReference type="GO" id="GO:0050900">
    <property type="term" value="P:leukocyte migration"/>
    <property type="evidence" value="ECO:0007669"/>
    <property type="project" value="TreeGrafter"/>
</dbReference>
<dbReference type="Gene3D" id="3.40.50.410">
    <property type="entry name" value="von Willebrand factor, type A domain"/>
    <property type="match status" value="1"/>
</dbReference>
<feature type="disulfide bond" evidence="17">
    <location>
        <begin position="34"/>
        <end position="43"/>
    </location>
</feature>
<sequence length="768" mass="85478">MMSSNQLMEILLLTTMVADHVVAQTAVCVPQPTCEECMMKPGCAWCSERNFTKPGESDTSRCDSEQSLLRRGCNSTQIHNPKNKLHVRKNRTLSHSNGYTVQLMPQHLRLKLRPGEPMSFKAQFKRAEGYPIDLYYLMDLSYSMKDDLEKIKNLGQEILSALETVTKSVRIGFGSFVDKTVLPYVSTVKAKLKNPCPTRQTTCQAPFSFRNVQPLTSRVEDFKKQVSEQMISGNLDPPEAGFDAMMQAAVCTEQIGWGNVTRLLVYTSDDTFHMAGDGQLGGVYVPNDGACHLSREGLYENSTIYDYPSVGHIARVLSQNNIQPIFAVTEKSVPTYQELSKLIPQSVVGVLQEDSSNIVQLIFDAYNNLSSTVYLEHQQLPPELQVTYDSYCGDNNILRNQKRGECTGVKLSQEINFTVTVTVTACFKESQHIIIKPQGINEELHIEVSSLCGCNCKDLEVNSPYCSDGNGTFQCGICSCNKNRLGRLCECLQDTGEEDTKDLDASCRNGSSLVCNGHGRCECGQCVCSGKHRGQYCECDDMSCPRSDGKLCGGNGLCGCGTCICNENFTGPACECSLSTNDCQKAGKTCSNNGRCRCNRCECNSGYLGKFCQTCTSCNCEKYQECVECHIINKGSPNPECHEKCEKTGVTKVVEDFSDNLKGQPCRLKNFNYDFSFSINNEGDVHIQYAERQGMVDRTIVIVGGSLSGVVLIGLVIIIIYRICIEMYDRREYRQFEKERQKAIWNEANNPLFKSATTTVINPRFIND</sequence>
<keyword evidence="13 18" id="KW-0401">Integrin</keyword>
<evidence type="ECO:0000256" key="20">
    <source>
        <dbReference type="SAM" id="SignalP"/>
    </source>
</evidence>
<dbReference type="FunFam" id="3.40.50.410:FF:000002">
    <property type="entry name" value="Integrin beta"/>
    <property type="match status" value="1"/>
</dbReference>
<dbReference type="GO" id="GO:0007229">
    <property type="term" value="P:integrin-mediated signaling pathway"/>
    <property type="evidence" value="ECO:0007669"/>
    <property type="project" value="UniProtKB-KW"/>
</dbReference>
<dbReference type="GO" id="GO:0007160">
    <property type="term" value="P:cell-matrix adhesion"/>
    <property type="evidence" value="ECO:0007669"/>
    <property type="project" value="TreeGrafter"/>
</dbReference>